<dbReference type="PANTHER" id="PTHR47478:SF1">
    <property type="entry name" value="PYRIMIDINE 5'-NUCLEOTIDASE YJJG"/>
    <property type="match status" value="1"/>
</dbReference>
<dbReference type="InterPro" id="IPR011951">
    <property type="entry name" value="HAD-SF_hydro_IA_YjjG/PynA"/>
</dbReference>
<dbReference type="Gene3D" id="1.10.150.240">
    <property type="entry name" value="Putative phosphatase, domain 2"/>
    <property type="match status" value="1"/>
</dbReference>
<accession>A0A6C7E7V0</accession>
<dbReference type="EMBL" id="AP012057">
    <property type="protein sequence ID" value="BAN02443.1"/>
    <property type="molecule type" value="Genomic_DNA"/>
</dbReference>
<dbReference type="AlphaFoldDB" id="A0A6C7E7V0"/>
<dbReference type="SUPFAM" id="SSF56784">
    <property type="entry name" value="HAD-like"/>
    <property type="match status" value="1"/>
</dbReference>
<dbReference type="SFLD" id="SFLDG01129">
    <property type="entry name" value="C1.5:_HAD__Beta-PGM__Phosphata"/>
    <property type="match status" value="1"/>
</dbReference>
<dbReference type="NCBIfam" id="TIGR02254">
    <property type="entry name" value="YjjG_YfnB"/>
    <property type="match status" value="1"/>
</dbReference>
<dbReference type="RefSeq" id="WP_015441690.1">
    <property type="nucleotide sequence ID" value="NC_020520.1"/>
</dbReference>
<dbReference type="InterPro" id="IPR023198">
    <property type="entry name" value="PGP-like_dom2"/>
</dbReference>
<dbReference type="GO" id="GO:0008253">
    <property type="term" value="F:5'-nucleotidase activity"/>
    <property type="evidence" value="ECO:0007669"/>
    <property type="project" value="InterPro"/>
</dbReference>
<dbReference type="SFLD" id="SFLDS00003">
    <property type="entry name" value="Haloacid_Dehalogenase"/>
    <property type="match status" value="1"/>
</dbReference>
<keyword evidence="2" id="KW-1185">Reference proteome</keyword>
<dbReference type="InterPro" id="IPR006439">
    <property type="entry name" value="HAD-SF_hydro_IA"/>
</dbReference>
<dbReference type="NCBIfam" id="TIGR01509">
    <property type="entry name" value="HAD-SF-IA-v3"/>
    <property type="match status" value="1"/>
</dbReference>
<sequence>MSYDVVLFDFDHTLLDSDASLAGAFEQSMRSAGVVDAAAIAGHYADFDRINQALWRQVEAQQISPNDVKVRRFEQLIEVLELDADAHEMADAFVEGLVACGELFDGAIDLLDDLAARSRLGMVTNGIGRVQRGRLARLGLSDHFDAVVISGEVGASKPGPAIFDVTFEAMGVSDRSSVLMVGDSLPSDILGAANAGIASAWFNPMGHQANPDIPATHEVRDLPEISPLV</sequence>
<dbReference type="KEGG" id="aym:YM304_21290"/>
<dbReference type="InterPro" id="IPR036412">
    <property type="entry name" value="HAD-like_sf"/>
</dbReference>
<organism evidence="1 2">
    <name type="scientific">Ilumatobacter coccineus (strain NBRC 103263 / KCTC 29153 / YM16-304)</name>
    <dbReference type="NCBI Taxonomy" id="1313172"/>
    <lineage>
        <taxon>Bacteria</taxon>
        <taxon>Bacillati</taxon>
        <taxon>Actinomycetota</taxon>
        <taxon>Acidimicrobiia</taxon>
        <taxon>Acidimicrobiales</taxon>
        <taxon>Ilumatobacteraceae</taxon>
        <taxon>Ilumatobacter</taxon>
    </lineage>
</organism>
<name>A0A6C7E7V0_ILUCY</name>
<dbReference type="Gene3D" id="3.40.50.1000">
    <property type="entry name" value="HAD superfamily/HAD-like"/>
    <property type="match status" value="1"/>
</dbReference>
<evidence type="ECO:0000313" key="2">
    <source>
        <dbReference type="Proteomes" id="UP000011863"/>
    </source>
</evidence>
<dbReference type="CDD" id="cd04305">
    <property type="entry name" value="HAD_Neu5Ac-Pase_like"/>
    <property type="match status" value="1"/>
</dbReference>
<proteinExistence type="predicted"/>
<dbReference type="PANTHER" id="PTHR47478">
    <property type="match status" value="1"/>
</dbReference>
<dbReference type="NCBIfam" id="TIGR01549">
    <property type="entry name" value="HAD-SF-IA-v1"/>
    <property type="match status" value="1"/>
</dbReference>
<gene>
    <name evidence="1" type="ORF">YM304_21290</name>
</gene>
<reference evidence="1 2" key="1">
    <citation type="journal article" date="2013" name="Int. J. Syst. Evol. Microbiol.">
        <title>Ilumatobacter nonamiense sp. nov. and Ilumatobacter coccineum sp. nov., isolated from seashore sand.</title>
        <authorList>
            <person name="Matsumoto A."/>
            <person name="Kasai H."/>
            <person name="Matsuo Y."/>
            <person name="Shizuri Y."/>
            <person name="Ichikawa N."/>
            <person name="Fujita N."/>
            <person name="Omura S."/>
            <person name="Takahashi Y."/>
        </authorList>
    </citation>
    <scope>NUCLEOTIDE SEQUENCE [LARGE SCALE GENOMIC DNA]</scope>
    <source>
        <strain evidence="2">NBRC 103263 / KCTC 29153 / YM16-304</strain>
    </source>
</reference>
<dbReference type="Pfam" id="PF00702">
    <property type="entry name" value="Hydrolase"/>
    <property type="match status" value="1"/>
</dbReference>
<protein>
    <submittedName>
        <fullName evidence="1">Putative phosphatase</fullName>
    </submittedName>
</protein>
<dbReference type="InterPro" id="IPR023214">
    <property type="entry name" value="HAD_sf"/>
</dbReference>
<dbReference type="Proteomes" id="UP000011863">
    <property type="component" value="Chromosome"/>
</dbReference>
<evidence type="ECO:0000313" key="1">
    <source>
        <dbReference type="EMBL" id="BAN02443.1"/>
    </source>
</evidence>
<dbReference type="InterPro" id="IPR052550">
    <property type="entry name" value="Pyrimidine_5'-ntase_YjjG"/>
</dbReference>